<name>A0ABM9PQF9_9FLAO</name>
<evidence type="ECO:0000256" key="1">
    <source>
        <dbReference type="SAM" id="Coils"/>
    </source>
</evidence>
<evidence type="ECO:0000313" key="3">
    <source>
        <dbReference type="Proteomes" id="UP001497602"/>
    </source>
</evidence>
<dbReference type="RefSeq" id="WP_348739548.1">
    <property type="nucleotide sequence ID" value="NZ_CAXJRC010000042.1"/>
</dbReference>
<dbReference type="InterPro" id="IPR046228">
    <property type="entry name" value="DUF6261"/>
</dbReference>
<organism evidence="2 3">
    <name type="scientific">Tenacibaculum vairaonense</name>
    <dbReference type="NCBI Taxonomy" id="3137860"/>
    <lineage>
        <taxon>Bacteria</taxon>
        <taxon>Pseudomonadati</taxon>
        <taxon>Bacteroidota</taxon>
        <taxon>Flavobacteriia</taxon>
        <taxon>Flavobacteriales</taxon>
        <taxon>Flavobacteriaceae</taxon>
        <taxon>Tenacibaculum</taxon>
    </lineage>
</organism>
<comment type="caution">
    <text evidence="2">The sequence shown here is derived from an EMBL/GenBank/DDBJ whole genome shotgun (WGS) entry which is preliminary data.</text>
</comment>
<dbReference type="EMBL" id="CAXJRC010000042">
    <property type="protein sequence ID" value="CAL2107968.1"/>
    <property type="molecule type" value="Genomic_DNA"/>
</dbReference>
<feature type="coiled-coil region" evidence="1">
    <location>
        <begin position="41"/>
        <end position="80"/>
    </location>
</feature>
<keyword evidence="3" id="KW-1185">Reference proteome</keyword>
<keyword evidence="1" id="KW-0175">Coiled coil</keyword>
<evidence type="ECO:0000313" key="2">
    <source>
        <dbReference type="EMBL" id="CAL2107968.1"/>
    </source>
</evidence>
<reference evidence="2 3" key="1">
    <citation type="submission" date="2024-05" db="EMBL/GenBank/DDBJ databases">
        <authorList>
            <person name="Duchaud E."/>
        </authorList>
    </citation>
    <scope>NUCLEOTIDE SEQUENCE [LARGE SCALE GENOMIC DNA]</scope>
    <source>
        <strain evidence="2">Ena-SAMPLE-TAB-13-05-2024-13:56:06:370-140305</strain>
    </source>
</reference>
<accession>A0ABM9PQF9</accession>
<proteinExistence type="predicted"/>
<gene>
    <name evidence="2" type="ORF">T190115A13A_50210</name>
</gene>
<sequence length="252" mass="28614">MKIKGIDLTKLRNAEFIQFIRQTIEFTKEKDLTVLPITDQLTQLEGKLAVLETLQKQEKANALTQEIEELDNLRDNAIKGISFITAGYTYSDDTAVKEAAITIQNSIKSYGYGSGIAKLNYNAQTATVISILNNWEENVSLSNAITLLKLTTFKESLKNANMAFNTLYKERIQQYAADNPENLKGIRLETIPLYYEFRDYLVAYETINSTQIGKELISQLNALIDQYNVLLTARYSKTIIDDDAENLDKLEE</sequence>
<dbReference type="Pfam" id="PF19775">
    <property type="entry name" value="DUF6261"/>
    <property type="match status" value="1"/>
</dbReference>
<dbReference type="Proteomes" id="UP001497602">
    <property type="component" value="Unassembled WGS sequence"/>
</dbReference>
<protein>
    <submittedName>
        <fullName evidence="2">Uncharacterized protein</fullName>
    </submittedName>
</protein>